<dbReference type="InterPro" id="IPR011989">
    <property type="entry name" value="ARM-like"/>
</dbReference>
<name>A0A382PXD4_9ZZZZ</name>
<dbReference type="SMART" id="SM00567">
    <property type="entry name" value="EZ_HEAT"/>
    <property type="match status" value="3"/>
</dbReference>
<evidence type="ECO:0008006" key="2">
    <source>
        <dbReference type="Google" id="ProtNLM"/>
    </source>
</evidence>
<evidence type="ECO:0000313" key="1">
    <source>
        <dbReference type="EMBL" id="SVC78004.1"/>
    </source>
</evidence>
<dbReference type="AlphaFoldDB" id="A0A382PXD4"/>
<dbReference type="EMBL" id="UINC01110475">
    <property type="protein sequence ID" value="SVC78004.1"/>
    <property type="molecule type" value="Genomic_DNA"/>
</dbReference>
<protein>
    <recommendedName>
        <fullName evidence="2">HEAT repeat domain-containing protein</fullName>
    </recommendedName>
</protein>
<accession>A0A382PXD4</accession>
<feature type="non-terminal residue" evidence="1">
    <location>
        <position position="181"/>
    </location>
</feature>
<dbReference type="SUPFAM" id="SSF48371">
    <property type="entry name" value="ARM repeat"/>
    <property type="match status" value="1"/>
</dbReference>
<reference evidence="1" key="1">
    <citation type="submission" date="2018-05" db="EMBL/GenBank/DDBJ databases">
        <authorList>
            <person name="Lanie J.A."/>
            <person name="Ng W.-L."/>
            <person name="Kazmierczak K.M."/>
            <person name="Andrzejewski T.M."/>
            <person name="Davidsen T.M."/>
            <person name="Wayne K.J."/>
            <person name="Tettelin H."/>
            <person name="Glass J.I."/>
            <person name="Rusch D."/>
            <person name="Podicherti R."/>
            <person name="Tsui H.-C.T."/>
            <person name="Winkler M.E."/>
        </authorList>
    </citation>
    <scope>NUCLEOTIDE SEQUENCE</scope>
</reference>
<sequence length="181" mass="19820">MLLSCSSREEGNLKSLPQDEATLIKSIIEEEDTRPGPDASVPDIMNGLQSSDSDIRRISVRALGRLERIDLVDDIQAVLRHDVTPHVRTEAAHALAQSIFHAESTRVQQLLIDLLDAEYDQAVRGAIARSLGRLVYSSKAARNAAEMAIAKPMEEGSVAYLVGAVRGLESLVRKNRDHVLS</sequence>
<gene>
    <name evidence="1" type="ORF">METZ01_LOCUS330858</name>
</gene>
<dbReference type="InterPro" id="IPR004155">
    <property type="entry name" value="PBS_lyase_HEAT"/>
</dbReference>
<proteinExistence type="predicted"/>
<organism evidence="1">
    <name type="scientific">marine metagenome</name>
    <dbReference type="NCBI Taxonomy" id="408172"/>
    <lineage>
        <taxon>unclassified sequences</taxon>
        <taxon>metagenomes</taxon>
        <taxon>ecological metagenomes</taxon>
    </lineage>
</organism>
<dbReference type="InterPro" id="IPR016024">
    <property type="entry name" value="ARM-type_fold"/>
</dbReference>
<dbReference type="Pfam" id="PF13646">
    <property type="entry name" value="HEAT_2"/>
    <property type="match status" value="1"/>
</dbReference>
<dbReference type="Gene3D" id="1.25.10.10">
    <property type="entry name" value="Leucine-rich Repeat Variant"/>
    <property type="match status" value="1"/>
</dbReference>